<dbReference type="PANTHER" id="PTHR13767:SF2">
    <property type="entry name" value="PSEUDOURIDYLATE SYNTHASE TRUB1"/>
    <property type="match status" value="1"/>
</dbReference>
<feature type="domain" description="tRNA pseudouridylate synthase B C-terminal" evidence="6">
    <location>
        <begin position="164"/>
        <end position="204"/>
    </location>
</feature>
<evidence type="ECO:0000256" key="2">
    <source>
        <dbReference type="ARBA" id="ARBA00022694"/>
    </source>
</evidence>
<dbReference type="InterPro" id="IPR015225">
    <property type="entry name" value="tRNA_psdUridine_synth_fam2_C"/>
</dbReference>
<evidence type="ECO:0000259" key="6">
    <source>
        <dbReference type="Pfam" id="PF16198"/>
    </source>
</evidence>
<dbReference type="NCBIfam" id="TIGR00431">
    <property type="entry name" value="TruB"/>
    <property type="match status" value="1"/>
</dbReference>
<evidence type="ECO:0000256" key="1">
    <source>
        <dbReference type="ARBA" id="ARBA00012787"/>
    </source>
</evidence>
<dbReference type="Pfam" id="PF01509">
    <property type="entry name" value="TruB_N"/>
    <property type="match status" value="1"/>
</dbReference>
<dbReference type="Gene3D" id="2.30.130.10">
    <property type="entry name" value="PUA domain"/>
    <property type="match status" value="1"/>
</dbReference>
<evidence type="ECO:0000313" key="7">
    <source>
        <dbReference type="EMBL" id="CAB4666179.1"/>
    </source>
</evidence>
<dbReference type="Gene3D" id="3.30.2350.10">
    <property type="entry name" value="Pseudouridine synthase"/>
    <property type="match status" value="1"/>
</dbReference>
<evidence type="ECO:0000256" key="3">
    <source>
        <dbReference type="ARBA" id="ARBA00023235"/>
    </source>
</evidence>
<dbReference type="EMBL" id="CAEZWP010000074">
    <property type="protein sequence ID" value="CAB4666179.1"/>
    <property type="molecule type" value="Genomic_DNA"/>
</dbReference>
<dbReference type="GO" id="GO:0160148">
    <property type="term" value="F:tRNA pseudouridine(55) synthase activity"/>
    <property type="evidence" value="ECO:0007669"/>
    <property type="project" value="UniProtKB-EC"/>
</dbReference>
<reference evidence="7" key="1">
    <citation type="submission" date="2020-05" db="EMBL/GenBank/DDBJ databases">
        <authorList>
            <person name="Chiriac C."/>
            <person name="Salcher M."/>
            <person name="Ghai R."/>
            <person name="Kavagutti S V."/>
        </authorList>
    </citation>
    <scope>NUCLEOTIDE SEQUENCE</scope>
</reference>
<dbReference type="Pfam" id="PF16198">
    <property type="entry name" value="TruB_C_2"/>
    <property type="match status" value="1"/>
</dbReference>
<name>A0A6J6LZ02_9ZZZZ</name>
<keyword evidence="3" id="KW-0413">Isomerase</keyword>
<dbReference type="HAMAP" id="MF_01080">
    <property type="entry name" value="TruB_bact"/>
    <property type="match status" value="1"/>
</dbReference>
<dbReference type="InterPro" id="IPR020103">
    <property type="entry name" value="PsdUridine_synth_cat_dom_sf"/>
</dbReference>
<dbReference type="EC" id="5.4.99.25" evidence="1"/>
<keyword evidence="2" id="KW-0819">tRNA processing</keyword>
<dbReference type="Pfam" id="PF09142">
    <property type="entry name" value="TruB_C"/>
    <property type="match status" value="1"/>
</dbReference>
<evidence type="ECO:0000259" key="5">
    <source>
        <dbReference type="Pfam" id="PF09142"/>
    </source>
</evidence>
<dbReference type="GO" id="GO:0003723">
    <property type="term" value="F:RNA binding"/>
    <property type="evidence" value="ECO:0007669"/>
    <property type="project" value="InterPro"/>
</dbReference>
<feature type="domain" description="tRNA pseudouridine synthase II TruB subfamily 2 C-terminal" evidence="5">
    <location>
        <begin position="220"/>
        <end position="274"/>
    </location>
</feature>
<dbReference type="SUPFAM" id="SSF55120">
    <property type="entry name" value="Pseudouridine synthase"/>
    <property type="match status" value="1"/>
</dbReference>
<accession>A0A6J6LZ02</accession>
<protein>
    <recommendedName>
        <fullName evidence="1">tRNA pseudouridine(55) synthase</fullName>
        <ecNumber evidence="1">5.4.99.25</ecNumber>
    </recommendedName>
</protein>
<proteinExistence type="inferred from homology"/>
<dbReference type="AlphaFoldDB" id="A0A6J6LZ02"/>
<dbReference type="InterPro" id="IPR015947">
    <property type="entry name" value="PUA-like_sf"/>
</dbReference>
<evidence type="ECO:0000259" key="4">
    <source>
        <dbReference type="Pfam" id="PF01509"/>
    </source>
</evidence>
<sequence>MTSHDVVAIARRALGTRKVGHAGTLDPMATGILVLGFNNGTRLLQYITDGDKTYQATVVLGAATITDDAEGEIISKGDISDITDAQIEVELAKMRGAIMQRPSSVSAVKVDGERAYDRVRAGEVVELAARVVTISQLDILSIRHLISSIEVDIEVTCSAGTFIRAIARDCGSALGVGGHLSALRRSRVAGFGLDRAVTLHELKNGGFSALPLADVARATFRIRELAVDECQELSFGRPLSANPTDEIFAAMSGENLLIALLANKDGFAKPIAVFAAAN</sequence>
<organism evidence="7">
    <name type="scientific">freshwater metagenome</name>
    <dbReference type="NCBI Taxonomy" id="449393"/>
    <lineage>
        <taxon>unclassified sequences</taxon>
        <taxon>metagenomes</taxon>
        <taxon>ecological metagenomes</taxon>
    </lineage>
</organism>
<dbReference type="InterPro" id="IPR002501">
    <property type="entry name" value="PsdUridine_synth_N"/>
</dbReference>
<dbReference type="PANTHER" id="PTHR13767">
    <property type="entry name" value="TRNA-PSEUDOURIDINE SYNTHASE"/>
    <property type="match status" value="1"/>
</dbReference>
<dbReference type="SUPFAM" id="SSF88697">
    <property type="entry name" value="PUA domain-like"/>
    <property type="match status" value="1"/>
</dbReference>
<dbReference type="InterPro" id="IPR014780">
    <property type="entry name" value="tRNA_psdUridine_synth_TruB"/>
</dbReference>
<dbReference type="InterPro" id="IPR036974">
    <property type="entry name" value="PUA_sf"/>
</dbReference>
<dbReference type="GO" id="GO:0006400">
    <property type="term" value="P:tRNA modification"/>
    <property type="evidence" value="ECO:0007669"/>
    <property type="project" value="TreeGrafter"/>
</dbReference>
<feature type="domain" description="Pseudouridine synthase II N-terminal" evidence="4">
    <location>
        <begin position="11"/>
        <end position="163"/>
    </location>
</feature>
<dbReference type="InterPro" id="IPR032819">
    <property type="entry name" value="TruB_C"/>
</dbReference>
<gene>
    <name evidence="7" type="ORF">UFOPK2265_01099</name>
</gene>
<dbReference type="CDD" id="cd02573">
    <property type="entry name" value="PseudoU_synth_EcTruB"/>
    <property type="match status" value="1"/>
</dbReference>
<dbReference type="GO" id="GO:1990481">
    <property type="term" value="P:mRNA pseudouridine synthesis"/>
    <property type="evidence" value="ECO:0007669"/>
    <property type="project" value="TreeGrafter"/>
</dbReference>